<reference evidence="1 2" key="1">
    <citation type="submission" date="2019-06" db="EMBL/GenBank/DDBJ databases">
        <title>Whole genome shotgun sequence of Pseudonocardia hydrocarbonoxydans NBRC 14498.</title>
        <authorList>
            <person name="Hosoyama A."/>
            <person name="Uohara A."/>
            <person name="Ohji S."/>
            <person name="Ichikawa N."/>
        </authorList>
    </citation>
    <scope>NUCLEOTIDE SEQUENCE [LARGE SCALE GENOMIC DNA]</scope>
    <source>
        <strain evidence="1 2">NBRC 14498</strain>
    </source>
</reference>
<comment type="caution">
    <text evidence="1">The sequence shown here is derived from an EMBL/GenBank/DDBJ whole genome shotgun (WGS) entry which is preliminary data.</text>
</comment>
<proteinExistence type="predicted"/>
<evidence type="ECO:0000313" key="1">
    <source>
        <dbReference type="EMBL" id="GEC22327.1"/>
    </source>
</evidence>
<protein>
    <submittedName>
        <fullName evidence="1">Uncharacterized protein</fullName>
    </submittedName>
</protein>
<dbReference type="AlphaFoldDB" id="A0A4Y3WTV9"/>
<sequence length="107" mass="11193">MSARTRSRVNARLTAGRTPRVVENSDFTAFGGRVIRAAGRRIAAGDVEALPYLAALSADLDAAITDAVTGLRAAGYSWGEIASRLGVTRQAAHQRWAGGPAATREVA</sequence>
<evidence type="ECO:0000313" key="2">
    <source>
        <dbReference type="Proteomes" id="UP000320338"/>
    </source>
</evidence>
<name>A0A4Y3WTV9_9PSEU</name>
<gene>
    <name evidence="1" type="ORF">PHY01_46100</name>
</gene>
<dbReference type="EMBL" id="BJNG01000042">
    <property type="protein sequence ID" value="GEC22327.1"/>
    <property type="molecule type" value="Genomic_DNA"/>
</dbReference>
<dbReference type="Proteomes" id="UP000320338">
    <property type="component" value="Unassembled WGS sequence"/>
</dbReference>
<accession>A0A4Y3WTV9</accession>
<organism evidence="1 2">
    <name type="scientific">Pseudonocardia hydrocarbonoxydans</name>
    <dbReference type="NCBI Taxonomy" id="76726"/>
    <lineage>
        <taxon>Bacteria</taxon>
        <taxon>Bacillati</taxon>
        <taxon>Actinomycetota</taxon>
        <taxon>Actinomycetes</taxon>
        <taxon>Pseudonocardiales</taxon>
        <taxon>Pseudonocardiaceae</taxon>
        <taxon>Pseudonocardia</taxon>
    </lineage>
</organism>
<keyword evidence="2" id="KW-1185">Reference proteome</keyword>